<keyword evidence="2" id="KW-1185">Reference proteome</keyword>
<comment type="caution">
    <text evidence="1">The sequence shown here is derived from an EMBL/GenBank/DDBJ whole genome shotgun (WGS) entry which is preliminary data.</text>
</comment>
<sequence>MTDDDSVPVPPSVLKSAGEELAELREKDLIDIGTAEPSVSESDAVAINVLIREMVTQSIIPFMESRVMTWNDQVASRRRGISGRFMSLSKRWTAFGSSKSNAASSDSSGNAGSSNYNAQMRFYPPKSPEALMRQLADYAVMLRDWKLASSTYDFVRSDFSHDKAWAHYAAANEMSAITSLLQTTPQSRPRGDAIDQWLDTAVYSYLTRCSDPIGATRCLVAAAELLHARGPSTADIAAKWAGRMLELGILGPVAQTLMAERIADYYAARNIGYPLTSSPRQRQVALWNTLAALSWTRLDRASLARRRIAAADQIYRHHTASGLPFESMQPLWKNLRHAAGDSTDTRINGHDIADMADLEDNPPSIVVQEDQFDPFVSRPRSLHADLEGFVASSFESASAAEGNSMG</sequence>
<dbReference type="AlphaFoldDB" id="A0AA43QIF6"/>
<protein>
    <submittedName>
        <fullName evidence="1">Uncharacterized protein</fullName>
    </submittedName>
</protein>
<evidence type="ECO:0000313" key="1">
    <source>
        <dbReference type="EMBL" id="MDI1486307.1"/>
    </source>
</evidence>
<evidence type="ECO:0000313" key="2">
    <source>
        <dbReference type="Proteomes" id="UP001161017"/>
    </source>
</evidence>
<accession>A0AA43QIF6</accession>
<dbReference type="InterPro" id="IPR024420">
    <property type="entry name" value="TRAPP_III_complex_Trs85"/>
</dbReference>
<proteinExistence type="predicted"/>
<reference evidence="1" key="1">
    <citation type="journal article" date="2023" name="Genome Biol. Evol.">
        <title>First Whole Genome Sequence and Flow Cytometry Genome Size Data for the Lichen-Forming Fungus Ramalina farinacea (Ascomycota).</title>
        <authorList>
            <person name="Llewellyn T."/>
            <person name="Mian S."/>
            <person name="Hill R."/>
            <person name="Leitch I.J."/>
            <person name="Gaya E."/>
        </authorList>
    </citation>
    <scope>NUCLEOTIDE SEQUENCE</scope>
    <source>
        <strain evidence="1">LIQ254RAFAR</strain>
    </source>
</reference>
<name>A0AA43QIF6_9LECA</name>
<dbReference type="EMBL" id="JAPUFD010000003">
    <property type="protein sequence ID" value="MDI1486307.1"/>
    <property type="molecule type" value="Genomic_DNA"/>
</dbReference>
<dbReference type="PANTHER" id="PTHR12975">
    <property type="entry name" value="TRANSPORT PROTEIN TRAPP"/>
    <property type="match status" value="1"/>
</dbReference>
<gene>
    <name evidence="1" type="ORF">OHK93_005534</name>
</gene>
<dbReference type="PANTHER" id="PTHR12975:SF6">
    <property type="entry name" value="TRAFFICKING PROTEIN PARTICLE COMPLEX SUBUNIT 8"/>
    <property type="match status" value="1"/>
</dbReference>
<organism evidence="1 2">
    <name type="scientific">Ramalina farinacea</name>
    <dbReference type="NCBI Taxonomy" id="258253"/>
    <lineage>
        <taxon>Eukaryota</taxon>
        <taxon>Fungi</taxon>
        <taxon>Dikarya</taxon>
        <taxon>Ascomycota</taxon>
        <taxon>Pezizomycotina</taxon>
        <taxon>Lecanoromycetes</taxon>
        <taxon>OSLEUM clade</taxon>
        <taxon>Lecanoromycetidae</taxon>
        <taxon>Lecanorales</taxon>
        <taxon>Lecanorineae</taxon>
        <taxon>Ramalinaceae</taxon>
        <taxon>Ramalina</taxon>
    </lineage>
</organism>
<dbReference type="Proteomes" id="UP001161017">
    <property type="component" value="Unassembled WGS sequence"/>
</dbReference>
<dbReference type="GO" id="GO:1990072">
    <property type="term" value="C:TRAPPIII protein complex"/>
    <property type="evidence" value="ECO:0007669"/>
    <property type="project" value="TreeGrafter"/>
</dbReference>
<dbReference type="Pfam" id="PF12739">
    <property type="entry name" value="TRAPPC-Trs85"/>
    <property type="match status" value="1"/>
</dbReference>